<accession>A0A1E3NJC4</accession>
<gene>
    <name evidence="1" type="ORF">PICMEDRAFT_126853</name>
</gene>
<organism evidence="1 2">
    <name type="scientific">Pichia membranifaciens NRRL Y-2026</name>
    <dbReference type="NCBI Taxonomy" id="763406"/>
    <lineage>
        <taxon>Eukaryota</taxon>
        <taxon>Fungi</taxon>
        <taxon>Dikarya</taxon>
        <taxon>Ascomycota</taxon>
        <taxon>Saccharomycotina</taxon>
        <taxon>Pichiomycetes</taxon>
        <taxon>Pichiales</taxon>
        <taxon>Pichiaceae</taxon>
        <taxon>Pichia</taxon>
    </lineage>
</organism>
<evidence type="ECO:0000313" key="2">
    <source>
        <dbReference type="Proteomes" id="UP000094455"/>
    </source>
</evidence>
<sequence>MASEGQVSADRIYANTVVGEEPDKCNLQDVCDSVGKGSTLSNRWQTCKRRAGKGRDERGKLVAAVKSINPSGHFGQFGNTQTE</sequence>
<dbReference type="RefSeq" id="XP_019017357.1">
    <property type="nucleotide sequence ID" value="XM_019159959.1"/>
</dbReference>
<dbReference type="Proteomes" id="UP000094455">
    <property type="component" value="Unassembled WGS sequence"/>
</dbReference>
<keyword evidence="2" id="KW-1185">Reference proteome</keyword>
<proteinExistence type="predicted"/>
<evidence type="ECO:0000313" key="1">
    <source>
        <dbReference type="EMBL" id="ODQ46244.1"/>
    </source>
</evidence>
<dbReference type="EMBL" id="KV454003">
    <property type="protein sequence ID" value="ODQ46244.1"/>
    <property type="molecule type" value="Genomic_DNA"/>
</dbReference>
<name>A0A1E3NJC4_9ASCO</name>
<dbReference type="AlphaFoldDB" id="A0A1E3NJC4"/>
<dbReference type="GeneID" id="30176646"/>
<protein>
    <submittedName>
        <fullName evidence="1">Uncharacterized protein</fullName>
    </submittedName>
</protein>
<reference evidence="1 2" key="1">
    <citation type="journal article" date="2016" name="Proc. Natl. Acad. Sci. U.S.A.">
        <title>Comparative genomics of biotechnologically important yeasts.</title>
        <authorList>
            <person name="Riley R."/>
            <person name="Haridas S."/>
            <person name="Wolfe K.H."/>
            <person name="Lopes M.R."/>
            <person name="Hittinger C.T."/>
            <person name="Goeker M."/>
            <person name="Salamov A.A."/>
            <person name="Wisecaver J.H."/>
            <person name="Long T.M."/>
            <person name="Calvey C.H."/>
            <person name="Aerts A.L."/>
            <person name="Barry K.W."/>
            <person name="Choi C."/>
            <person name="Clum A."/>
            <person name="Coughlan A.Y."/>
            <person name="Deshpande S."/>
            <person name="Douglass A.P."/>
            <person name="Hanson S.J."/>
            <person name="Klenk H.-P."/>
            <person name="LaButti K.M."/>
            <person name="Lapidus A."/>
            <person name="Lindquist E.A."/>
            <person name="Lipzen A.M."/>
            <person name="Meier-Kolthoff J.P."/>
            <person name="Ohm R.A."/>
            <person name="Otillar R.P."/>
            <person name="Pangilinan J.L."/>
            <person name="Peng Y."/>
            <person name="Rokas A."/>
            <person name="Rosa C.A."/>
            <person name="Scheuner C."/>
            <person name="Sibirny A.A."/>
            <person name="Slot J.C."/>
            <person name="Stielow J.B."/>
            <person name="Sun H."/>
            <person name="Kurtzman C.P."/>
            <person name="Blackwell M."/>
            <person name="Grigoriev I.V."/>
            <person name="Jeffries T.W."/>
        </authorList>
    </citation>
    <scope>NUCLEOTIDE SEQUENCE [LARGE SCALE GENOMIC DNA]</scope>
    <source>
        <strain evidence="1 2">NRRL Y-2026</strain>
    </source>
</reference>